<evidence type="ECO:0000313" key="2">
    <source>
        <dbReference type="EMBL" id="KAJ5546503.1"/>
    </source>
</evidence>
<reference evidence="2 3" key="1">
    <citation type="journal article" date="2023" name="IMA Fungus">
        <title>Comparative genomic study of the Penicillium genus elucidates a diverse pangenome and 15 lateral gene transfer events.</title>
        <authorList>
            <person name="Petersen C."/>
            <person name="Sorensen T."/>
            <person name="Nielsen M.R."/>
            <person name="Sondergaard T.E."/>
            <person name="Sorensen J.L."/>
            <person name="Fitzpatrick D.A."/>
            <person name="Frisvad J.C."/>
            <person name="Nielsen K.L."/>
        </authorList>
    </citation>
    <scope>NUCLEOTIDE SEQUENCE [LARGE SCALE GENOMIC DNA]</scope>
    <source>
        <strain evidence="2 3">IBT 35679</strain>
    </source>
</reference>
<feature type="signal peptide" evidence="1">
    <location>
        <begin position="1"/>
        <end position="23"/>
    </location>
</feature>
<evidence type="ECO:0000313" key="3">
    <source>
        <dbReference type="Proteomes" id="UP001220324"/>
    </source>
</evidence>
<dbReference type="AlphaFoldDB" id="A0AAD6D2D6"/>
<keyword evidence="3" id="KW-1185">Reference proteome</keyword>
<accession>A0AAD6D2D6</accession>
<proteinExistence type="predicted"/>
<evidence type="ECO:0000256" key="1">
    <source>
        <dbReference type="SAM" id="SignalP"/>
    </source>
</evidence>
<name>A0AAD6D2D6_9EURO</name>
<dbReference type="EMBL" id="JAQIZZ010000003">
    <property type="protein sequence ID" value="KAJ5546503.1"/>
    <property type="molecule type" value="Genomic_DNA"/>
</dbReference>
<protein>
    <submittedName>
        <fullName evidence="2">Uncharacterized protein</fullName>
    </submittedName>
</protein>
<comment type="caution">
    <text evidence="2">The sequence shown here is derived from an EMBL/GenBank/DDBJ whole genome shotgun (WGS) entry which is preliminary data.</text>
</comment>
<sequence length="183" mass="19609">MQFKNILVASCLALGASATATNATDIAPSVQNRFAQIDLGYQQTYLLLNHLDDGTNNTSADDVVSAYNTTAYGEAKDLSKNQPIKPLTESTQLVICQAFHSLALTGIQLNNAFVDSASHFDKAQRNDLQVALSKVNDETGSFFIHVAKPALPYCLATLQTDQSAIYKSLLAAAQALDPSEALI</sequence>
<organism evidence="2 3">
    <name type="scientific">Penicillium frequentans</name>
    <dbReference type="NCBI Taxonomy" id="3151616"/>
    <lineage>
        <taxon>Eukaryota</taxon>
        <taxon>Fungi</taxon>
        <taxon>Dikarya</taxon>
        <taxon>Ascomycota</taxon>
        <taxon>Pezizomycotina</taxon>
        <taxon>Eurotiomycetes</taxon>
        <taxon>Eurotiomycetidae</taxon>
        <taxon>Eurotiales</taxon>
        <taxon>Aspergillaceae</taxon>
        <taxon>Penicillium</taxon>
    </lineage>
</organism>
<keyword evidence="1" id="KW-0732">Signal</keyword>
<gene>
    <name evidence="2" type="ORF">N7494_004088</name>
</gene>
<feature type="chain" id="PRO_5041957334" evidence="1">
    <location>
        <begin position="24"/>
        <end position="183"/>
    </location>
</feature>
<dbReference type="Proteomes" id="UP001220324">
    <property type="component" value="Unassembled WGS sequence"/>
</dbReference>